<evidence type="ECO:0000256" key="8">
    <source>
        <dbReference type="ARBA" id="ARBA00023125"/>
    </source>
</evidence>
<keyword evidence="5 14" id="KW-0863">Zinc-finger</keyword>
<keyword evidence="7" id="KW-0805">Transcription regulation</keyword>
<comment type="similarity">
    <text evidence="11">Belongs to the creA/MIG C2H2-type zinc-finger protein family.</text>
</comment>
<keyword evidence="9" id="KW-0804">Transcription</keyword>
<evidence type="ECO:0000256" key="1">
    <source>
        <dbReference type="ARBA" id="ARBA00004123"/>
    </source>
</evidence>
<evidence type="ECO:0000313" key="17">
    <source>
        <dbReference type="EMBL" id="SGZ52956.1"/>
    </source>
</evidence>
<feature type="region of interest" description="Disordered" evidence="15">
    <location>
        <begin position="235"/>
        <end position="261"/>
    </location>
</feature>
<dbReference type="EMBL" id="LT635766">
    <property type="protein sequence ID" value="SGZ52956.1"/>
    <property type="molecule type" value="Genomic_DNA"/>
</dbReference>
<comment type="function">
    <text evidence="12">Involved in glucose repression of glucose metabolism genes.</text>
</comment>
<dbReference type="InterPro" id="IPR036236">
    <property type="entry name" value="Znf_C2H2_sf"/>
</dbReference>
<dbReference type="FunFam" id="3.30.160.60:FF:000089">
    <property type="entry name" value="DNA-binding protein creA"/>
    <property type="match status" value="1"/>
</dbReference>
<evidence type="ECO:0000256" key="7">
    <source>
        <dbReference type="ARBA" id="ARBA00023015"/>
    </source>
</evidence>
<dbReference type="PROSITE" id="PS00028">
    <property type="entry name" value="ZINC_FINGER_C2H2_1"/>
    <property type="match status" value="2"/>
</dbReference>
<evidence type="ECO:0000259" key="16">
    <source>
        <dbReference type="PROSITE" id="PS50157"/>
    </source>
</evidence>
<sequence>MMSAKPEAKRKDSASRPYKCPMCDKAFHRLEHQTRHIRTHTGEKPHSCSFPGCNKRFSRSDELTRHSRIHTNPNSRRNKNLSKVGGSPISVSPLTNSAAVPLSPTLPRLLPPDLHLALPIMSSSSQNVPTISATLSVQPSTSSSYTTDAAHPSPGPHAQSHHHHLSSSSTASSTTSITKLEIKKSPESAVGLPPSDEPSFSVKDEVSTRPVLGSGAHSTMNIDILASAATEELKVLEKSSSHTQPDAPGEPAPTNSKSLPSLTDYFNSGKVAKFGFATSSSTSLNNLQYLSNVALVSSKNNSYTTLSHSSKSPFNTLLSLQKMTPLTPWVQRPTPTRTHIMEDSDLDYVQQKLKKSRPNSPTNNFTLPNSPVLGLSMSNTPIISANNSSTNLTSFFMTPTGSNGANPPSVPQQVERPIAPPSIPRQLNQTPPPTTSVGDLKSPGGYPMDIDKLPSQVSTNLPPLRSLKLDLPSNLSMNNTMGLNEVRRTVSASSGTSGQFKTMLEEQGVVIDDA</sequence>
<dbReference type="PANTHER" id="PTHR47428">
    <property type="entry name" value="REGULATORY PROTEIN MIG1-RELATED"/>
    <property type="match status" value="1"/>
</dbReference>
<dbReference type="InterPro" id="IPR051007">
    <property type="entry name" value="creA/MIG_C2H2-ZnF"/>
</dbReference>
<comment type="subcellular location">
    <subcellularLocation>
        <location evidence="1">Nucleus</location>
    </subcellularLocation>
</comment>
<dbReference type="Proteomes" id="UP000182259">
    <property type="component" value="Chromosome III"/>
</dbReference>
<evidence type="ECO:0000256" key="5">
    <source>
        <dbReference type="ARBA" id="ARBA00022771"/>
    </source>
</evidence>
<organism evidence="17 18">
    <name type="scientific">Sungouiella intermedia</name>
    <dbReference type="NCBI Taxonomy" id="45354"/>
    <lineage>
        <taxon>Eukaryota</taxon>
        <taxon>Fungi</taxon>
        <taxon>Dikarya</taxon>
        <taxon>Ascomycota</taxon>
        <taxon>Saccharomycotina</taxon>
        <taxon>Pichiomycetes</taxon>
        <taxon>Metschnikowiaceae</taxon>
        <taxon>Sungouiella</taxon>
    </lineage>
</organism>
<name>A0A1L0D8V3_9ASCO</name>
<gene>
    <name evidence="17" type="ORF">SAMEA4029009_CIC11G00000005991</name>
</gene>
<dbReference type="PROSITE" id="PS50157">
    <property type="entry name" value="ZINC_FINGER_C2H2_2"/>
    <property type="match status" value="2"/>
</dbReference>
<dbReference type="SMART" id="SM00355">
    <property type="entry name" value="ZnF_C2H2"/>
    <property type="match status" value="2"/>
</dbReference>
<dbReference type="Gene3D" id="3.30.160.60">
    <property type="entry name" value="Classic Zinc Finger"/>
    <property type="match status" value="2"/>
</dbReference>
<keyword evidence="6" id="KW-0862">Zinc</keyword>
<dbReference type="FunFam" id="3.30.160.60:FF:000152">
    <property type="entry name" value="DNA-binding protein creA"/>
    <property type="match status" value="1"/>
</dbReference>
<dbReference type="GO" id="GO:0008270">
    <property type="term" value="F:zinc ion binding"/>
    <property type="evidence" value="ECO:0007669"/>
    <property type="project" value="UniProtKB-KW"/>
</dbReference>
<evidence type="ECO:0000313" key="18">
    <source>
        <dbReference type="Proteomes" id="UP000182259"/>
    </source>
</evidence>
<proteinExistence type="inferred from homology"/>
<dbReference type="SUPFAM" id="SSF57667">
    <property type="entry name" value="beta-beta-alpha zinc fingers"/>
    <property type="match status" value="1"/>
</dbReference>
<evidence type="ECO:0000256" key="3">
    <source>
        <dbReference type="ARBA" id="ARBA00022723"/>
    </source>
</evidence>
<evidence type="ECO:0000256" key="10">
    <source>
        <dbReference type="ARBA" id="ARBA00023242"/>
    </source>
</evidence>
<dbReference type="GO" id="GO:0000978">
    <property type="term" value="F:RNA polymerase II cis-regulatory region sequence-specific DNA binding"/>
    <property type="evidence" value="ECO:0007669"/>
    <property type="project" value="TreeGrafter"/>
</dbReference>
<feature type="region of interest" description="Disordered" evidence="15">
    <location>
        <begin position="63"/>
        <end position="89"/>
    </location>
</feature>
<evidence type="ECO:0000256" key="9">
    <source>
        <dbReference type="ARBA" id="ARBA00023163"/>
    </source>
</evidence>
<keyword evidence="10" id="KW-0539">Nucleus</keyword>
<feature type="compositionally biased region" description="Low complexity" evidence="15">
    <location>
        <begin position="166"/>
        <end position="176"/>
    </location>
</feature>
<dbReference type="AlphaFoldDB" id="A0A1L0D8V3"/>
<dbReference type="GO" id="GO:0005634">
    <property type="term" value="C:nucleus"/>
    <property type="evidence" value="ECO:0007669"/>
    <property type="project" value="UniProtKB-SubCell"/>
</dbReference>
<feature type="compositionally biased region" description="Polar residues" evidence="15">
    <location>
        <begin position="125"/>
        <end position="147"/>
    </location>
</feature>
<feature type="region of interest" description="Disordered" evidence="15">
    <location>
        <begin position="418"/>
        <end position="443"/>
    </location>
</feature>
<dbReference type="GO" id="GO:0005737">
    <property type="term" value="C:cytoplasm"/>
    <property type="evidence" value="ECO:0007669"/>
    <property type="project" value="TreeGrafter"/>
</dbReference>
<evidence type="ECO:0000256" key="4">
    <source>
        <dbReference type="ARBA" id="ARBA00022737"/>
    </source>
</evidence>
<dbReference type="PANTHER" id="PTHR47428:SF1">
    <property type="entry name" value="REGULATORY PROTEIN MIG1-RELATED"/>
    <property type="match status" value="1"/>
</dbReference>
<dbReference type="InterPro" id="IPR013087">
    <property type="entry name" value="Znf_C2H2_type"/>
</dbReference>
<evidence type="ECO:0000256" key="13">
    <source>
        <dbReference type="ARBA" id="ARBA00068528"/>
    </source>
</evidence>
<accession>A0A1L0D8V3</accession>
<evidence type="ECO:0000256" key="2">
    <source>
        <dbReference type="ARBA" id="ARBA00022491"/>
    </source>
</evidence>
<evidence type="ECO:0000256" key="6">
    <source>
        <dbReference type="ARBA" id="ARBA00022833"/>
    </source>
</evidence>
<keyword evidence="8" id="KW-0238">DNA-binding</keyword>
<evidence type="ECO:0000256" key="15">
    <source>
        <dbReference type="SAM" id="MobiDB-lite"/>
    </source>
</evidence>
<feature type="domain" description="C2H2-type" evidence="16">
    <location>
        <begin position="46"/>
        <end position="75"/>
    </location>
</feature>
<dbReference type="GO" id="GO:0000433">
    <property type="term" value="P:carbon catabolite repression of transcription from RNA polymerase II promoter by glucose"/>
    <property type="evidence" value="ECO:0007669"/>
    <property type="project" value="TreeGrafter"/>
</dbReference>
<feature type="domain" description="C2H2-type" evidence="16">
    <location>
        <begin position="18"/>
        <end position="45"/>
    </location>
</feature>
<evidence type="ECO:0000256" key="12">
    <source>
        <dbReference type="ARBA" id="ARBA00056233"/>
    </source>
</evidence>
<evidence type="ECO:0000256" key="11">
    <source>
        <dbReference type="ARBA" id="ARBA00038023"/>
    </source>
</evidence>
<dbReference type="Pfam" id="PF00096">
    <property type="entry name" value="zf-C2H2"/>
    <property type="match status" value="2"/>
</dbReference>
<evidence type="ECO:0000256" key="14">
    <source>
        <dbReference type="PROSITE-ProRule" id="PRU00042"/>
    </source>
</evidence>
<keyword evidence="3" id="KW-0479">Metal-binding</keyword>
<reference evidence="17 18" key="1">
    <citation type="submission" date="2016-10" db="EMBL/GenBank/DDBJ databases">
        <authorList>
            <person name="de Groot N.N."/>
        </authorList>
    </citation>
    <scope>NUCLEOTIDE SEQUENCE [LARGE SCALE GENOMIC DNA]</scope>
    <source>
        <strain evidence="17 18">PYCC 4715</strain>
    </source>
</reference>
<feature type="region of interest" description="Disordered" evidence="15">
    <location>
        <begin position="125"/>
        <end position="215"/>
    </location>
</feature>
<keyword evidence="4" id="KW-0677">Repeat</keyword>
<keyword evidence="2" id="KW-0678">Repressor</keyword>
<protein>
    <recommendedName>
        <fullName evidence="13">Regulatory protein MIG1</fullName>
    </recommendedName>
</protein>